<proteinExistence type="predicted"/>
<name>A0A537LSF1_9BACT</name>
<dbReference type="NCBIfam" id="TIGR02436">
    <property type="entry name" value="four helix bundle protein"/>
    <property type="match status" value="1"/>
</dbReference>
<dbReference type="InterPro" id="IPR036583">
    <property type="entry name" value="23S_rRNA_IVS_sf"/>
</dbReference>
<organism evidence="1 2">
    <name type="scientific">Candidatus Segetimicrobium genomatis</name>
    <dbReference type="NCBI Taxonomy" id="2569760"/>
    <lineage>
        <taxon>Bacteria</taxon>
        <taxon>Bacillati</taxon>
        <taxon>Candidatus Sysuimicrobiota</taxon>
        <taxon>Candidatus Sysuimicrobiia</taxon>
        <taxon>Candidatus Sysuimicrobiales</taxon>
        <taxon>Candidatus Segetimicrobiaceae</taxon>
        <taxon>Candidatus Segetimicrobium</taxon>
    </lineage>
</organism>
<dbReference type="AlphaFoldDB" id="A0A537LSF1"/>
<dbReference type="Gene3D" id="1.20.1440.60">
    <property type="entry name" value="23S rRNA-intervening sequence"/>
    <property type="match status" value="1"/>
</dbReference>
<protein>
    <submittedName>
        <fullName evidence="1">Four helix bundle protein</fullName>
    </submittedName>
</protein>
<comment type="caution">
    <text evidence="1">The sequence shown here is derived from an EMBL/GenBank/DDBJ whole genome shotgun (WGS) entry which is preliminary data.</text>
</comment>
<dbReference type="InterPro" id="IPR012657">
    <property type="entry name" value="23S_rRNA-intervening_sequence"/>
</dbReference>
<dbReference type="Proteomes" id="UP000315217">
    <property type="component" value="Unassembled WGS sequence"/>
</dbReference>
<dbReference type="Pfam" id="PF05635">
    <property type="entry name" value="23S_rRNA_IVP"/>
    <property type="match status" value="1"/>
</dbReference>
<gene>
    <name evidence="1" type="ORF">E6G98_07345</name>
</gene>
<dbReference type="SUPFAM" id="SSF158446">
    <property type="entry name" value="IVS-encoded protein-like"/>
    <property type="match status" value="1"/>
</dbReference>
<evidence type="ECO:0000313" key="1">
    <source>
        <dbReference type="EMBL" id="TMJ10587.1"/>
    </source>
</evidence>
<dbReference type="PANTHER" id="PTHR38471">
    <property type="entry name" value="FOUR HELIX BUNDLE PROTEIN"/>
    <property type="match status" value="1"/>
</dbReference>
<dbReference type="EMBL" id="VBAI01000112">
    <property type="protein sequence ID" value="TMJ10587.1"/>
    <property type="molecule type" value="Genomic_DNA"/>
</dbReference>
<evidence type="ECO:0000313" key="2">
    <source>
        <dbReference type="Proteomes" id="UP000315217"/>
    </source>
</evidence>
<sequence length="122" mass="13986">MTPERYKELDVWKKAYDLALRVYRVTETFPSEERFGLTQQLRRAAVAVFANIAEGHARGTRKDYAQFCVVARASQAEARALLSFARDLVLLEEAEWQELDADYAQVGRMLNGLVTALRREFA</sequence>
<reference evidence="1 2" key="1">
    <citation type="journal article" date="2019" name="Nat. Microbiol.">
        <title>Mediterranean grassland soil C-N compound turnover is dependent on rainfall and depth, and is mediated by genomically divergent microorganisms.</title>
        <authorList>
            <person name="Diamond S."/>
            <person name="Andeer P.F."/>
            <person name="Li Z."/>
            <person name="Crits-Christoph A."/>
            <person name="Burstein D."/>
            <person name="Anantharaman K."/>
            <person name="Lane K.R."/>
            <person name="Thomas B.C."/>
            <person name="Pan C."/>
            <person name="Northen T.R."/>
            <person name="Banfield J.F."/>
        </authorList>
    </citation>
    <scope>NUCLEOTIDE SEQUENCE [LARGE SCALE GENOMIC DNA]</scope>
    <source>
        <strain evidence="1">NP_1</strain>
    </source>
</reference>
<accession>A0A537LSF1</accession>
<dbReference type="PANTHER" id="PTHR38471:SF2">
    <property type="entry name" value="FOUR HELIX BUNDLE PROTEIN"/>
    <property type="match status" value="1"/>
</dbReference>
<dbReference type="CDD" id="cd16377">
    <property type="entry name" value="23S_rRNA_IVP_like"/>
    <property type="match status" value="1"/>
</dbReference>